<protein>
    <recommendedName>
        <fullName evidence="8">Calcineurin-like phosphoesterase domain-containing protein</fullName>
    </recommendedName>
</protein>
<feature type="transmembrane region" description="Helical" evidence="1">
    <location>
        <begin position="444"/>
        <end position="467"/>
    </location>
</feature>
<keyword evidence="1" id="KW-0812">Transmembrane</keyword>
<dbReference type="CDD" id="cd07401">
    <property type="entry name" value="MPP_TMEM62_N"/>
    <property type="match status" value="1"/>
</dbReference>
<comment type="caution">
    <text evidence="6">The sequence shown here is derived from an EMBL/GenBank/DDBJ whole genome shotgun (WGS) entry which is preliminary data.</text>
</comment>
<dbReference type="GO" id="GO:0016787">
    <property type="term" value="F:hydrolase activity"/>
    <property type="evidence" value="ECO:0007669"/>
    <property type="project" value="InterPro"/>
</dbReference>
<feature type="domain" description="TMEM62 C-terminal" evidence="5">
    <location>
        <begin position="444"/>
        <end position="570"/>
    </location>
</feature>
<feature type="domain" description="TMEM62 Ig-like" evidence="4">
    <location>
        <begin position="319"/>
        <end position="422"/>
    </location>
</feature>
<proteinExistence type="predicted"/>
<sequence>MRLTKSMIILLISIIFLSMLLANVTNLLNTKQQRYQQKGFEKKYLQDSVFMTDKNYDLLWFLQISDIHISIFRDPLRIAQFKEFCDDTINVFKPPVVLASGDLTDAKTPDNIGSQQIQEEWIEYQKILTKLNVIKRTTWLDIRGNHDNFNVLNLQSTQNYFANYSIQGRKHARSYYYQLHKDGKIYSFIAIDACLQPGPRRPFNFVGLLDVDEISVIKNIVNQIELSNNDYTIWFGHFPTSCILSKELGIRSLMGRHQQGLAYLCGHLHTLGGIVPNMYTLQQDGFLELELGDWKDNRMYRLLAIDHGLFSFVDIKHGSWPVVLITNPKDALFVIPYKENLDTIKQSTHIRILAFSLVNIDSVKVRVNNEGWIVCKHVSGPLYVAPWNPQIYDVGVHTIQVFVKDIQGRTKHHSQPFSLDGTKLSFGLLPRLALMTNASTGFKVLFGIFNIISIVPLLVFKTLHYFTKDGKIGKPRTKRGILRLIVRKLWILSSIDRIFWPLIIYPIYLTVGPWSIGYIVENHIGAIFAWGIYVDGKFLPGSFTYAYGFIQLLTFQIPLTFILAHGVDYRFQNLVKKPGILSWCSKISLHLPFMFLLSIQILMAYFFWLAYGTLAFLIGPLRTWSVFIAIILWYLTLSLPEKCARDAATIWIQNVEPQMHCSVTEVNHELDFK</sequence>
<feature type="transmembrane region" description="Helical" evidence="1">
    <location>
        <begin position="545"/>
        <end position="567"/>
    </location>
</feature>
<dbReference type="EMBL" id="JARPUR010000001">
    <property type="protein sequence ID" value="KAK4886612.1"/>
    <property type="molecule type" value="Genomic_DNA"/>
</dbReference>
<feature type="transmembrane region" description="Helical" evidence="1">
    <location>
        <begin position="587"/>
        <end position="608"/>
    </location>
</feature>
<evidence type="ECO:0000256" key="1">
    <source>
        <dbReference type="SAM" id="Phobius"/>
    </source>
</evidence>
<dbReference type="PANTHER" id="PTHR14795:SF0">
    <property type="entry name" value="TRANSMEMBRANE PROTEIN 62"/>
    <property type="match status" value="1"/>
</dbReference>
<dbReference type="Pfam" id="PF00149">
    <property type="entry name" value="Metallophos"/>
    <property type="match status" value="1"/>
</dbReference>
<dbReference type="InterPro" id="IPR056229">
    <property type="entry name" value="Ig_TMM62"/>
</dbReference>
<accession>A0AAN7Q908</accession>
<evidence type="ECO:0000259" key="4">
    <source>
        <dbReference type="Pfam" id="PF24384"/>
    </source>
</evidence>
<feature type="signal peptide" evidence="2">
    <location>
        <begin position="1"/>
        <end position="22"/>
    </location>
</feature>
<dbReference type="InterPro" id="IPR056230">
    <property type="entry name" value="TMEM62_C"/>
</dbReference>
<dbReference type="InterPro" id="IPR029052">
    <property type="entry name" value="Metallo-depent_PP-like"/>
</dbReference>
<dbReference type="InterPro" id="IPR041871">
    <property type="entry name" value="MPP_TMEM62"/>
</dbReference>
<dbReference type="Pfam" id="PF24384">
    <property type="entry name" value="Ig_TMM62"/>
    <property type="match status" value="1"/>
</dbReference>
<evidence type="ECO:0000313" key="7">
    <source>
        <dbReference type="Proteomes" id="UP001353858"/>
    </source>
</evidence>
<reference evidence="7" key="1">
    <citation type="submission" date="2023-01" db="EMBL/GenBank/DDBJ databases">
        <title>Key to firefly adult light organ development and bioluminescence: homeobox transcription factors regulate luciferase expression and transportation to peroxisome.</title>
        <authorList>
            <person name="Fu X."/>
        </authorList>
    </citation>
    <scope>NUCLEOTIDE SEQUENCE [LARGE SCALE GENOMIC DNA]</scope>
</reference>
<keyword evidence="1" id="KW-1133">Transmembrane helix</keyword>
<organism evidence="6 7">
    <name type="scientific">Aquatica leii</name>
    <dbReference type="NCBI Taxonomy" id="1421715"/>
    <lineage>
        <taxon>Eukaryota</taxon>
        <taxon>Metazoa</taxon>
        <taxon>Ecdysozoa</taxon>
        <taxon>Arthropoda</taxon>
        <taxon>Hexapoda</taxon>
        <taxon>Insecta</taxon>
        <taxon>Pterygota</taxon>
        <taxon>Neoptera</taxon>
        <taxon>Endopterygota</taxon>
        <taxon>Coleoptera</taxon>
        <taxon>Polyphaga</taxon>
        <taxon>Elateriformia</taxon>
        <taxon>Elateroidea</taxon>
        <taxon>Lampyridae</taxon>
        <taxon>Luciolinae</taxon>
        <taxon>Aquatica</taxon>
    </lineage>
</organism>
<dbReference type="Gene3D" id="3.60.21.10">
    <property type="match status" value="1"/>
</dbReference>
<dbReference type="SUPFAM" id="SSF56300">
    <property type="entry name" value="Metallo-dependent phosphatases"/>
    <property type="match status" value="1"/>
</dbReference>
<evidence type="ECO:0000259" key="3">
    <source>
        <dbReference type="Pfam" id="PF00149"/>
    </source>
</evidence>
<gene>
    <name evidence="6" type="ORF">RN001_002883</name>
</gene>
<dbReference type="AlphaFoldDB" id="A0AAN7Q908"/>
<dbReference type="PANTHER" id="PTHR14795">
    <property type="entry name" value="HELICASE RELATED"/>
    <property type="match status" value="1"/>
</dbReference>
<keyword evidence="7" id="KW-1185">Reference proteome</keyword>
<feature type="chain" id="PRO_5042907562" description="Calcineurin-like phosphoesterase domain-containing protein" evidence="2">
    <location>
        <begin position="23"/>
        <end position="673"/>
    </location>
</feature>
<evidence type="ECO:0000256" key="2">
    <source>
        <dbReference type="SAM" id="SignalP"/>
    </source>
</evidence>
<evidence type="ECO:0008006" key="8">
    <source>
        <dbReference type="Google" id="ProtNLM"/>
    </source>
</evidence>
<evidence type="ECO:0000259" key="5">
    <source>
        <dbReference type="Pfam" id="PF24394"/>
    </source>
</evidence>
<evidence type="ECO:0000313" key="6">
    <source>
        <dbReference type="EMBL" id="KAK4886612.1"/>
    </source>
</evidence>
<dbReference type="InterPro" id="IPR004843">
    <property type="entry name" value="Calcineurin-like_PHP"/>
</dbReference>
<dbReference type="Proteomes" id="UP001353858">
    <property type="component" value="Unassembled WGS sequence"/>
</dbReference>
<keyword evidence="1" id="KW-0472">Membrane</keyword>
<keyword evidence="2" id="KW-0732">Signal</keyword>
<name>A0AAN7Q908_9COLE</name>
<dbReference type="Pfam" id="PF24394">
    <property type="entry name" value="TMEM62_C"/>
    <property type="match status" value="1"/>
</dbReference>
<feature type="domain" description="Calcineurin-like phosphoesterase" evidence="3">
    <location>
        <begin position="60"/>
        <end position="270"/>
    </location>
</feature>
<feature type="transmembrane region" description="Helical" evidence="1">
    <location>
        <begin position="614"/>
        <end position="635"/>
    </location>
</feature>